<dbReference type="EC" id="2.7.-.-" evidence="2"/>
<dbReference type="GO" id="GO:0016740">
    <property type="term" value="F:transferase activity"/>
    <property type="evidence" value="ECO:0007669"/>
    <property type="project" value="UniProtKB-KW"/>
</dbReference>
<gene>
    <name evidence="2" type="primary">cptA_2</name>
    <name evidence="2" type="ORF">NCTC8272_04043</name>
</gene>
<evidence type="ECO:0000256" key="1">
    <source>
        <dbReference type="SAM" id="MobiDB-lite"/>
    </source>
</evidence>
<name>A0A3S4HI07_SALET</name>
<feature type="region of interest" description="Disordered" evidence="1">
    <location>
        <begin position="81"/>
        <end position="107"/>
    </location>
</feature>
<dbReference type="Proteomes" id="UP000277214">
    <property type="component" value="Chromosome 1"/>
</dbReference>
<reference evidence="2 3" key="1">
    <citation type="submission" date="2018-12" db="EMBL/GenBank/DDBJ databases">
        <authorList>
            <consortium name="Pathogen Informatics"/>
        </authorList>
    </citation>
    <scope>NUCLEOTIDE SEQUENCE [LARGE SCALE GENOMIC DNA]</scope>
    <source>
        <strain evidence="2 3">NCTC8272</strain>
    </source>
</reference>
<keyword evidence="2" id="KW-0808">Transferase</keyword>
<accession>A0A3S4HI07</accession>
<organism evidence="2 3">
    <name type="scientific">Salmonella enterica I</name>
    <dbReference type="NCBI Taxonomy" id="59201"/>
    <lineage>
        <taxon>Bacteria</taxon>
        <taxon>Pseudomonadati</taxon>
        <taxon>Pseudomonadota</taxon>
        <taxon>Gammaproteobacteria</taxon>
        <taxon>Enterobacterales</taxon>
        <taxon>Enterobacteriaceae</taxon>
        <taxon>Salmonella</taxon>
    </lineage>
</organism>
<sequence length="107" mass="11932">MNTFIKHKSMEKTLDSLASRMEPAAPWQFITGYYQYRLQLASLNKLLNENDALPPLANFQDHSGDAPRTLVLVIGESTQRGRNESVRLSARNHAGTGRTCDKTTDPG</sequence>
<dbReference type="EMBL" id="LR134149">
    <property type="protein sequence ID" value="VEA41712.1"/>
    <property type="molecule type" value="Genomic_DNA"/>
</dbReference>
<protein>
    <submittedName>
        <fullName evidence="2">UPF0141 membrane protein YijP possibly requiredfor phosphoethanolamine modification of lipopolysaccharide</fullName>
        <ecNumber evidence="2">2.7.-.-</ecNumber>
    </submittedName>
</protein>
<evidence type="ECO:0000313" key="2">
    <source>
        <dbReference type="EMBL" id="VEA41712.1"/>
    </source>
</evidence>
<proteinExistence type="predicted"/>
<dbReference type="AlphaFoldDB" id="A0A3S4HI07"/>
<evidence type="ECO:0000313" key="3">
    <source>
        <dbReference type="Proteomes" id="UP000277214"/>
    </source>
</evidence>